<gene>
    <name evidence="7 10" type="primary">ftsL</name>
    <name evidence="10" type="ORF">GH754_04040</name>
</gene>
<name>A0A6G1X3K2_9BACI</name>
<evidence type="ECO:0000313" key="11">
    <source>
        <dbReference type="Proteomes" id="UP000480185"/>
    </source>
</evidence>
<keyword evidence="6 7" id="KW-0131">Cell cycle</keyword>
<dbReference type="GO" id="GO:0032153">
    <property type="term" value="C:cell division site"/>
    <property type="evidence" value="ECO:0007669"/>
    <property type="project" value="UniProtKB-UniRule"/>
</dbReference>
<feature type="transmembrane region" description="Helical" evidence="7">
    <location>
        <begin position="36"/>
        <end position="55"/>
    </location>
</feature>
<dbReference type="GO" id="GO:0005886">
    <property type="term" value="C:plasma membrane"/>
    <property type="evidence" value="ECO:0007669"/>
    <property type="project" value="UniProtKB-SubCell"/>
</dbReference>
<dbReference type="HAMAP" id="MF_00910">
    <property type="entry name" value="FtsL"/>
    <property type="match status" value="1"/>
</dbReference>
<dbReference type="InterPro" id="IPR007060">
    <property type="entry name" value="FtsL/DivIC"/>
</dbReference>
<keyword evidence="4 7" id="KW-1133">Transmembrane helix</keyword>
<keyword evidence="5 7" id="KW-0472">Membrane</keyword>
<evidence type="ECO:0000256" key="4">
    <source>
        <dbReference type="ARBA" id="ARBA00022989"/>
    </source>
</evidence>
<evidence type="ECO:0000256" key="5">
    <source>
        <dbReference type="ARBA" id="ARBA00023136"/>
    </source>
</evidence>
<dbReference type="InterPro" id="IPR011922">
    <property type="entry name" value="Cell_div_FtsL"/>
</dbReference>
<dbReference type="NCBIfam" id="TIGR02209">
    <property type="entry name" value="ftsL_broad"/>
    <property type="match status" value="1"/>
</dbReference>
<organism evidence="10 11">
    <name type="scientific">Salinibacillus xinjiangensis</name>
    <dbReference type="NCBI Taxonomy" id="1229268"/>
    <lineage>
        <taxon>Bacteria</taxon>
        <taxon>Bacillati</taxon>
        <taxon>Bacillota</taxon>
        <taxon>Bacilli</taxon>
        <taxon>Bacillales</taxon>
        <taxon>Bacillaceae</taxon>
        <taxon>Salinibacillus</taxon>
    </lineage>
</organism>
<evidence type="ECO:0000256" key="9">
    <source>
        <dbReference type="SAM" id="Coils"/>
    </source>
</evidence>
<evidence type="ECO:0000256" key="6">
    <source>
        <dbReference type="ARBA" id="ARBA00023306"/>
    </source>
</evidence>
<keyword evidence="2 7" id="KW-0132">Cell division</keyword>
<evidence type="ECO:0000313" key="10">
    <source>
        <dbReference type="EMBL" id="MRG85499.1"/>
    </source>
</evidence>
<comment type="function">
    <text evidence="7">Essential cell division protein.</text>
</comment>
<reference evidence="10 11" key="1">
    <citation type="submission" date="2019-11" db="EMBL/GenBank/DDBJ databases">
        <authorList>
            <person name="Li J."/>
        </authorList>
    </citation>
    <scope>NUCLEOTIDE SEQUENCE [LARGE SCALE GENOMIC DNA]</scope>
    <source>
        <strain evidence="10 11">J4</strain>
    </source>
</reference>
<evidence type="ECO:0000256" key="1">
    <source>
        <dbReference type="ARBA" id="ARBA00022475"/>
    </source>
</evidence>
<dbReference type="EMBL" id="WJNH01000002">
    <property type="protein sequence ID" value="MRG85499.1"/>
    <property type="molecule type" value="Genomic_DNA"/>
</dbReference>
<comment type="subcellular location">
    <subcellularLocation>
        <location evidence="7">Cell membrane</location>
        <topology evidence="7">Single-pass type II membrane protein</topology>
    </subcellularLocation>
    <text evidence="7">Localizes to the division septum where it forms a ring structure.</text>
</comment>
<comment type="caution">
    <text evidence="10">The sequence shown here is derived from an EMBL/GenBank/DDBJ whole genome shotgun (WGS) entry which is preliminary data.</text>
</comment>
<evidence type="ECO:0000256" key="2">
    <source>
        <dbReference type="ARBA" id="ARBA00022618"/>
    </source>
</evidence>
<dbReference type="RefSeq" id="WP_153727706.1">
    <property type="nucleotide sequence ID" value="NZ_WJNH01000002.1"/>
</dbReference>
<evidence type="ECO:0000256" key="3">
    <source>
        <dbReference type="ARBA" id="ARBA00022692"/>
    </source>
</evidence>
<dbReference type="Pfam" id="PF04977">
    <property type="entry name" value="DivIC"/>
    <property type="match status" value="1"/>
</dbReference>
<sequence>MFARNLETYQPQQEQQQTKVQVKVQKKQWISKGEKFLYSLFVGSVVAASVFIVSYSSSLDSVNRDVQELQTKIEEQTLVNNTLQAEVKQLSEPSRILEVAKKNGLNIQNSKVEQANLVR</sequence>
<dbReference type="GO" id="GO:0043093">
    <property type="term" value="P:FtsZ-dependent cytokinesis"/>
    <property type="evidence" value="ECO:0007669"/>
    <property type="project" value="UniProtKB-UniRule"/>
</dbReference>
<dbReference type="Proteomes" id="UP000480185">
    <property type="component" value="Unassembled WGS sequence"/>
</dbReference>
<comment type="similarity">
    <text evidence="7">Belongs to the FtsL family.</text>
</comment>
<proteinExistence type="inferred from homology"/>
<evidence type="ECO:0000256" key="8">
    <source>
        <dbReference type="NCBIfam" id="TIGR02209"/>
    </source>
</evidence>
<accession>A0A6G1X3K2</accession>
<feature type="coiled-coil region" evidence="9">
    <location>
        <begin position="59"/>
        <end position="86"/>
    </location>
</feature>
<keyword evidence="1 7" id="KW-1003">Cell membrane</keyword>
<dbReference type="AlphaFoldDB" id="A0A6G1X3K2"/>
<dbReference type="OrthoDB" id="2973386at2"/>
<evidence type="ECO:0000256" key="7">
    <source>
        <dbReference type="HAMAP-Rule" id="MF_00910"/>
    </source>
</evidence>
<keyword evidence="11" id="KW-1185">Reference proteome</keyword>
<protein>
    <recommendedName>
        <fullName evidence="7 8">Cell division protein FtsL</fullName>
    </recommendedName>
</protein>
<keyword evidence="3 7" id="KW-0812">Transmembrane</keyword>
<keyword evidence="9" id="KW-0175">Coiled coil</keyword>